<organism evidence="2 3">
    <name type="scientific">Paractinoplanes brasiliensis</name>
    <dbReference type="NCBI Taxonomy" id="52695"/>
    <lineage>
        <taxon>Bacteria</taxon>
        <taxon>Bacillati</taxon>
        <taxon>Actinomycetota</taxon>
        <taxon>Actinomycetes</taxon>
        <taxon>Micromonosporales</taxon>
        <taxon>Micromonosporaceae</taxon>
        <taxon>Paractinoplanes</taxon>
    </lineage>
</organism>
<gene>
    <name evidence="2" type="ORF">C8E87_0498</name>
</gene>
<comment type="caution">
    <text evidence="2">The sequence shown here is derived from an EMBL/GenBank/DDBJ whole genome shotgun (WGS) entry which is preliminary data.</text>
</comment>
<protein>
    <submittedName>
        <fullName evidence="2">Prevent-host-death family protein</fullName>
    </submittedName>
</protein>
<dbReference type="EMBL" id="SNWR01000001">
    <property type="protein sequence ID" value="TDO36910.1"/>
    <property type="molecule type" value="Genomic_DNA"/>
</dbReference>
<sequence>MAKGRVDWAHVDWPAPLRDAVLRWGTPVGVEDARKDWARLIDSAQARVPTLITYERSGWMWAVLVPLTELNEPPALLPSHQVSEARPKIAELLRAAHAGTPQLLRRHNTAVAALMSTTPSERLNVEELLRAGATITLQHDPGDPGDVSEDGNVGRLPQPETFRAIAVDPSGAHIGASTGASVAHALARLRRPPAEPPIEYGETAPA</sequence>
<keyword evidence="3" id="KW-1185">Reference proteome</keyword>
<dbReference type="OrthoDB" id="965929at2"/>
<dbReference type="Gene3D" id="3.40.1620.10">
    <property type="entry name" value="YefM-like domain"/>
    <property type="match status" value="1"/>
</dbReference>
<dbReference type="NCBIfam" id="TIGR01552">
    <property type="entry name" value="phd_fam"/>
    <property type="match status" value="1"/>
</dbReference>
<dbReference type="Proteomes" id="UP000294901">
    <property type="component" value="Unassembled WGS sequence"/>
</dbReference>
<evidence type="ECO:0000313" key="3">
    <source>
        <dbReference type="Proteomes" id="UP000294901"/>
    </source>
</evidence>
<dbReference type="InterPro" id="IPR036165">
    <property type="entry name" value="YefM-like_sf"/>
</dbReference>
<dbReference type="RefSeq" id="WP_133871602.1">
    <property type="nucleotide sequence ID" value="NZ_BOMD01000071.1"/>
</dbReference>
<comment type="similarity">
    <text evidence="1">Belongs to the phD/YefM antitoxin family.</text>
</comment>
<accession>A0A4R6JKW4</accession>
<dbReference type="AlphaFoldDB" id="A0A4R6JKW4"/>
<evidence type="ECO:0000256" key="1">
    <source>
        <dbReference type="ARBA" id="ARBA00009981"/>
    </source>
</evidence>
<evidence type="ECO:0000313" key="2">
    <source>
        <dbReference type="EMBL" id="TDO36910.1"/>
    </source>
</evidence>
<name>A0A4R6JKW4_9ACTN</name>
<dbReference type="SUPFAM" id="SSF143120">
    <property type="entry name" value="YefM-like"/>
    <property type="match status" value="1"/>
</dbReference>
<reference evidence="2 3" key="1">
    <citation type="submission" date="2019-03" db="EMBL/GenBank/DDBJ databases">
        <title>Sequencing the genomes of 1000 actinobacteria strains.</title>
        <authorList>
            <person name="Klenk H.-P."/>
        </authorList>
    </citation>
    <scope>NUCLEOTIDE SEQUENCE [LARGE SCALE GENOMIC DNA]</scope>
    <source>
        <strain evidence="2 3">DSM 43805</strain>
    </source>
</reference>
<proteinExistence type="inferred from homology"/>